<evidence type="ECO:0000313" key="3">
    <source>
        <dbReference type="Proteomes" id="UP000308197"/>
    </source>
</evidence>
<proteinExistence type="predicted"/>
<feature type="domain" description="BTB" evidence="1">
    <location>
        <begin position="20"/>
        <end position="90"/>
    </location>
</feature>
<keyword evidence="3" id="KW-1185">Reference proteome</keyword>
<evidence type="ECO:0000259" key="1">
    <source>
        <dbReference type="PROSITE" id="PS50097"/>
    </source>
</evidence>
<dbReference type="SUPFAM" id="SSF54695">
    <property type="entry name" value="POZ domain"/>
    <property type="match status" value="1"/>
</dbReference>
<dbReference type="InParanoid" id="A0A5C3PGI7"/>
<evidence type="ECO:0000313" key="2">
    <source>
        <dbReference type="EMBL" id="TFK88865.1"/>
    </source>
</evidence>
<sequence>MPAHPNLQHFRTTDFWFADGNIILLVQDVAFKVHRGQLVRHSDIFHDMFSLPQPVADMVDGCPWVQLHDDPGDVLHLLRALYDGLYFTKPTSGDFCAVSAVLRLSTKYLIEHLRLRCLVRLEADWPTTLGGWDSREHQVTAGTRYCPREQFPHPILVVQLCQELGLDNILPSALYDLSRYGPRKIAAGATTVPALLSRRSRAIALADPIDPKSVIVRLDLPDLQAVFRGREHGQRFLAAFIEQELSGRSISENCANQHHANGHYCRESYYFIMLNLLRAVGGIATGRDADPLFSLLQAVEMLSRTDFSDGTRHCGLKICASCKEDFSLAVAKARQDAWEQIPTWFGLQAKGLPSTSVSTRMEWEPIQA</sequence>
<protein>
    <recommendedName>
        <fullName evidence="1">BTB domain-containing protein</fullName>
    </recommendedName>
</protein>
<name>A0A5C3PGI7_9APHY</name>
<organism evidence="2 3">
    <name type="scientific">Polyporus arcularius HHB13444</name>
    <dbReference type="NCBI Taxonomy" id="1314778"/>
    <lineage>
        <taxon>Eukaryota</taxon>
        <taxon>Fungi</taxon>
        <taxon>Dikarya</taxon>
        <taxon>Basidiomycota</taxon>
        <taxon>Agaricomycotina</taxon>
        <taxon>Agaricomycetes</taxon>
        <taxon>Polyporales</taxon>
        <taxon>Polyporaceae</taxon>
        <taxon>Polyporus</taxon>
    </lineage>
</organism>
<dbReference type="Proteomes" id="UP000308197">
    <property type="component" value="Unassembled WGS sequence"/>
</dbReference>
<dbReference type="AlphaFoldDB" id="A0A5C3PGI7"/>
<dbReference type="EMBL" id="ML211096">
    <property type="protein sequence ID" value="TFK88865.1"/>
    <property type="molecule type" value="Genomic_DNA"/>
</dbReference>
<dbReference type="SMART" id="SM00225">
    <property type="entry name" value="BTB"/>
    <property type="match status" value="1"/>
</dbReference>
<dbReference type="Gene3D" id="3.30.710.10">
    <property type="entry name" value="Potassium Channel Kv1.1, Chain A"/>
    <property type="match status" value="1"/>
</dbReference>
<gene>
    <name evidence="2" type="ORF">K466DRAFT_598272</name>
</gene>
<dbReference type="Pfam" id="PF00651">
    <property type="entry name" value="BTB"/>
    <property type="match status" value="1"/>
</dbReference>
<dbReference type="InterPro" id="IPR011333">
    <property type="entry name" value="SKP1/BTB/POZ_sf"/>
</dbReference>
<dbReference type="InterPro" id="IPR000210">
    <property type="entry name" value="BTB/POZ_dom"/>
</dbReference>
<accession>A0A5C3PGI7</accession>
<dbReference type="PROSITE" id="PS50097">
    <property type="entry name" value="BTB"/>
    <property type="match status" value="1"/>
</dbReference>
<dbReference type="STRING" id="1314778.A0A5C3PGI7"/>
<reference evidence="2 3" key="1">
    <citation type="journal article" date="2019" name="Nat. Ecol. Evol.">
        <title>Megaphylogeny resolves global patterns of mushroom evolution.</title>
        <authorList>
            <person name="Varga T."/>
            <person name="Krizsan K."/>
            <person name="Foldi C."/>
            <person name="Dima B."/>
            <person name="Sanchez-Garcia M."/>
            <person name="Sanchez-Ramirez S."/>
            <person name="Szollosi G.J."/>
            <person name="Szarkandi J.G."/>
            <person name="Papp V."/>
            <person name="Albert L."/>
            <person name="Andreopoulos W."/>
            <person name="Angelini C."/>
            <person name="Antonin V."/>
            <person name="Barry K.W."/>
            <person name="Bougher N.L."/>
            <person name="Buchanan P."/>
            <person name="Buyck B."/>
            <person name="Bense V."/>
            <person name="Catcheside P."/>
            <person name="Chovatia M."/>
            <person name="Cooper J."/>
            <person name="Damon W."/>
            <person name="Desjardin D."/>
            <person name="Finy P."/>
            <person name="Geml J."/>
            <person name="Haridas S."/>
            <person name="Hughes K."/>
            <person name="Justo A."/>
            <person name="Karasinski D."/>
            <person name="Kautmanova I."/>
            <person name="Kiss B."/>
            <person name="Kocsube S."/>
            <person name="Kotiranta H."/>
            <person name="LaButti K.M."/>
            <person name="Lechner B.E."/>
            <person name="Liimatainen K."/>
            <person name="Lipzen A."/>
            <person name="Lukacs Z."/>
            <person name="Mihaltcheva S."/>
            <person name="Morgado L.N."/>
            <person name="Niskanen T."/>
            <person name="Noordeloos M.E."/>
            <person name="Ohm R.A."/>
            <person name="Ortiz-Santana B."/>
            <person name="Ovrebo C."/>
            <person name="Racz N."/>
            <person name="Riley R."/>
            <person name="Savchenko A."/>
            <person name="Shiryaev A."/>
            <person name="Soop K."/>
            <person name="Spirin V."/>
            <person name="Szebenyi C."/>
            <person name="Tomsovsky M."/>
            <person name="Tulloss R.E."/>
            <person name="Uehling J."/>
            <person name="Grigoriev I.V."/>
            <person name="Vagvolgyi C."/>
            <person name="Papp T."/>
            <person name="Martin F.M."/>
            <person name="Miettinen O."/>
            <person name="Hibbett D.S."/>
            <person name="Nagy L.G."/>
        </authorList>
    </citation>
    <scope>NUCLEOTIDE SEQUENCE [LARGE SCALE GENOMIC DNA]</scope>
    <source>
        <strain evidence="2 3">HHB13444</strain>
    </source>
</reference>